<dbReference type="EMBL" id="JBCFXD010000006">
    <property type="protein sequence ID" value="MEL7559436.1"/>
    <property type="molecule type" value="Genomic_DNA"/>
</dbReference>
<evidence type="ECO:0000313" key="2">
    <source>
        <dbReference type="Proteomes" id="UP001467669"/>
    </source>
</evidence>
<dbReference type="RefSeq" id="WP_342406605.1">
    <property type="nucleotide sequence ID" value="NZ_JBCFXD010000006.1"/>
</dbReference>
<name>A0ABU9M6Y5_STUCH</name>
<sequence length="75" mass="8103">MDSADQTQRTLVYADGYSYTEFFQAPPDPGDASGPSRLISVFHALFTPDRDVLFTAVEPASEAQPYAATSSNQIA</sequence>
<organism evidence="1 2">
    <name type="scientific">Stutzerimonas chloritidismutans</name>
    <name type="common">Pseudomonas chloritidismutans</name>
    <dbReference type="NCBI Taxonomy" id="203192"/>
    <lineage>
        <taxon>Bacteria</taxon>
        <taxon>Pseudomonadati</taxon>
        <taxon>Pseudomonadota</taxon>
        <taxon>Gammaproteobacteria</taxon>
        <taxon>Pseudomonadales</taxon>
        <taxon>Pseudomonadaceae</taxon>
        <taxon>Stutzerimonas</taxon>
    </lineage>
</organism>
<protein>
    <submittedName>
        <fullName evidence="1">Uncharacterized protein</fullName>
    </submittedName>
</protein>
<comment type="caution">
    <text evidence="1">The sequence shown here is derived from an EMBL/GenBank/DDBJ whole genome shotgun (WGS) entry which is preliminary data.</text>
</comment>
<gene>
    <name evidence="1" type="ORF">AAGW23_11390</name>
</gene>
<dbReference type="Proteomes" id="UP001467669">
    <property type="component" value="Unassembled WGS sequence"/>
</dbReference>
<keyword evidence="2" id="KW-1185">Reference proteome</keyword>
<accession>A0ABU9M6Y5</accession>
<evidence type="ECO:0000313" key="1">
    <source>
        <dbReference type="EMBL" id="MEL7559436.1"/>
    </source>
</evidence>
<proteinExistence type="predicted"/>
<reference evidence="1 2" key="1">
    <citation type="submission" date="2024-04" db="EMBL/GenBank/DDBJ databases">
        <title>Draft Genome Sequence of Isolates Cultured from Underwater Hawaii Seamounts in the North Pacific Ocean.</title>
        <authorList>
            <person name="Sharma I."/>
            <person name="Darden B."/>
            <person name="Creggett J."/>
            <person name="Taylor S."/>
            <person name="Grant M.P."/>
            <person name="Scott J."/>
            <person name="Attles S."/>
            <person name="Walker S."/>
            <person name="Johnson G."/>
            <person name="St. Cloud C."/>
        </authorList>
    </citation>
    <scope>NUCLEOTIDE SEQUENCE [LARGE SCALE GENOMIC DNA]</scope>
    <source>
        <strain evidence="1 2">03GJ23</strain>
    </source>
</reference>